<feature type="active site" description="Proton acceptor" evidence="8">
    <location>
        <position position="910"/>
    </location>
</feature>
<feature type="compositionally biased region" description="Polar residues" evidence="9">
    <location>
        <begin position="1251"/>
        <end position="1266"/>
    </location>
</feature>
<dbReference type="Gene3D" id="3.40.1090.10">
    <property type="entry name" value="Cytosolic phospholipase A2 catalytic domain"/>
    <property type="match status" value="1"/>
</dbReference>
<evidence type="ECO:0000256" key="7">
    <source>
        <dbReference type="PROSITE-ProRule" id="PRU00175"/>
    </source>
</evidence>
<feature type="region of interest" description="Disordered" evidence="9">
    <location>
        <begin position="955"/>
        <end position="980"/>
    </location>
</feature>
<keyword evidence="3 8" id="KW-0378">Hydrolase</keyword>
<evidence type="ECO:0000256" key="1">
    <source>
        <dbReference type="ARBA" id="ARBA00022723"/>
    </source>
</evidence>
<feature type="compositionally biased region" description="Polar residues" evidence="9">
    <location>
        <begin position="1339"/>
        <end position="1366"/>
    </location>
</feature>
<reference evidence="12" key="1">
    <citation type="journal article" date="2020" name="Stud. Mycol.">
        <title>101 Dothideomycetes genomes: a test case for predicting lifestyles and emergence of pathogens.</title>
        <authorList>
            <person name="Haridas S."/>
            <person name="Albert R."/>
            <person name="Binder M."/>
            <person name="Bloem J."/>
            <person name="Labutti K."/>
            <person name="Salamov A."/>
            <person name="Andreopoulos B."/>
            <person name="Baker S."/>
            <person name="Barry K."/>
            <person name="Bills G."/>
            <person name="Bluhm B."/>
            <person name="Cannon C."/>
            <person name="Castanera R."/>
            <person name="Culley D."/>
            <person name="Daum C."/>
            <person name="Ezra D."/>
            <person name="Gonzalez J."/>
            <person name="Henrissat B."/>
            <person name="Kuo A."/>
            <person name="Liang C."/>
            <person name="Lipzen A."/>
            <person name="Lutzoni F."/>
            <person name="Magnuson J."/>
            <person name="Mondo S."/>
            <person name="Nolan M."/>
            <person name="Ohm R."/>
            <person name="Pangilinan J."/>
            <person name="Park H.-J."/>
            <person name="Ramirez L."/>
            <person name="Alfaro M."/>
            <person name="Sun H."/>
            <person name="Tritt A."/>
            <person name="Yoshinaga Y."/>
            <person name="Zwiers L.-H."/>
            <person name="Turgeon B."/>
            <person name="Goodwin S."/>
            <person name="Spatafora J."/>
            <person name="Crous P."/>
            <person name="Grigoriev I."/>
        </authorList>
    </citation>
    <scope>NUCLEOTIDE SEQUENCE</scope>
    <source>
        <strain evidence="12">CBS 122367</strain>
    </source>
</reference>
<evidence type="ECO:0000256" key="5">
    <source>
        <dbReference type="ARBA" id="ARBA00022963"/>
    </source>
</evidence>
<dbReference type="GO" id="GO:0047499">
    <property type="term" value="F:calcium-independent phospholipase A2 activity"/>
    <property type="evidence" value="ECO:0007669"/>
    <property type="project" value="TreeGrafter"/>
</dbReference>
<keyword evidence="5 8" id="KW-0442">Lipid degradation</keyword>
<feature type="region of interest" description="Disordered" evidence="9">
    <location>
        <begin position="1225"/>
        <end position="1400"/>
    </location>
</feature>
<dbReference type="PROSITE" id="PS00518">
    <property type="entry name" value="ZF_RING_1"/>
    <property type="match status" value="1"/>
</dbReference>
<evidence type="ECO:0000256" key="9">
    <source>
        <dbReference type="SAM" id="MobiDB-lite"/>
    </source>
</evidence>
<proteinExistence type="predicted"/>
<gene>
    <name evidence="12" type="ORF">K458DRAFT_357870</name>
</gene>
<evidence type="ECO:0000259" key="11">
    <source>
        <dbReference type="PROSITE" id="PS51635"/>
    </source>
</evidence>
<evidence type="ECO:0000256" key="6">
    <source>
        <dbReference type="ARBA" id="ARBA00023098"/>
    </source>
</evidence>
<dbReference type="Proteomes" id="UP000799291">
    <property type="component" value="Unassembled WGS sequence"/>
</dbReference>
<dbReference type="InterPro" id="IPR001841">
    <property type="entry name" value="Znf_RING"/>
</dbReference>
<evidence type="ECO:0000256" key="2">
    <source>
        <dbReference type="ARBA" id="ARBA00022771"/>
    </source>
</evidence>
<dbReference type="InterPro" id="IPR002641">
    <property type="entry name" value="PNPLA_dom"/>
</dbReference>
<dbReference type="InterPro" id="IPR016035">
    <property type="entry name" value="Acyl_Trfase/lysoPLipase"/>
</dbReference>
<dbReference type="InterPro" id="IPR017907">
    <property type="entry name" value="Znf_RING_CS"/>
</dbReference>
<dbReference type="GO" id="GO:0019369">
    <property type="term" value="P:arachidonate metabolic process"/>
    <property type="evidence" value="ECO:0007669"/>
    <property type="project" value="TreeGrafter"/>
</dbReference>
<dbReference type="PROSITE" id="PS51635">
    <property type="entry name" value="PNPLA"/>
    <property type="match status" value="1"/>
</dbReference>
<dbReference type="PROSITE" id="PS50089">
    <property type="entry name" value="ZF_RING_2"/>
    <property type="match status" value="1"/>
</dbReference>
<dbReference type="CDD" id="cd07199">
    <property type="entry name" value="Pat17_PNPLA8_PNPLA9_like"/>
    <property type="match status" value="1"/>
</dbReference>
<dbReference type="GO" id="GO:0008270">
    <property type="term" value="F:zinc ion binding"/>
    <property type="evidence" value="ECO:0007669"/>
    <property type="project" value="UniProtKB-KW"/>
</dbReference>
<keyword evidence="6 8" id="KW-0443">Lipid metabolism</keyword>
<accession>A0A6G1JGH4</accession>
<organism evidence="12 13">
    <name type="scientific">Lentithecium fluviatile CBS 122367</name>
    <dbReference type="NCBI Taxonomy" id="1168545"/>
    <lineage>
        <taxon>Eukaryota</taxon>
        <taxon>Fungi</taxon>
        <taxon>Dikarya</taxon>
        <taxon>Ascomycota</taxon>
        <taxon>Pezizomycotina</taxon>
        <taxon>Dothideomycetes</taxon>
        <taxon>Pleosporomycetidae</taxon>
        <taxon>Pleosporales</taxon>
        <taxon>Massarineae</taxon>
        <taxon>Lentitheciaceae</taxon>
        <taxon>Lentithecium</taxon>
    </lineage>
</organism>
<feature type="compositionally biased region" description="Basic and acidic residues" evidence="9">
    <location>
        <begin position="1418"/>
        <end position="1435"/>
    </location>
</feature>
<name>A0A6G1JGH4_9PLEO</name>
<protein>
    <recommendedName>
        <fullName evidence="14">FabD/lysophospholipase-like protein</fullName>
    </recommendedName>
</protein>
<feature type="short sequence motif" description="DGA/G" evidence="8">
    <location>
        <begin position="910"/>
        <end position="912"/>
    </location>
</feature>
<dbReference type="Pfam" id="PF01734">
    <property type="entry name" value="Patatin"/>
    <property type="match status" value="1"/>
</dbReference>
<feature type="compositionally biased region" description="Polar residues" evidence="9">
    <location>
        <begin position="1449"/>
        <end position="1467"/>
    </location>
</feature>
<evidence type="ECO:0000256" key="8">
    <source>
        <dbReference type="PROSITE-ProRule" id="PRU01161"/>
    </source>
</evidence>
<feature type="domain" description="PNPLA" evidence="11">
    <location>
        <begin position="710"/>
        <end position="923"/>
    </location>
</feature>
<evidence type="ECO:0000256" key="3">
    <source>
        <dbReference type="ARBA" id="ARBA00022801"/>
    </source>
</evidence>
<feature type="region of interest" description="Disordered" evidence="9">
    <location>
        <begin position="1418"/>
        <end position="1519"/>
    </location>
</feature>
<evidence type="ECO:0000256" key="4">
    <source>
        <dbReference type="ARBA" id="ARBA00022833"/>
    </source>
</evidence>
<sequence length="1577" mass="178300">MTSQSCGRQGCDARNDPVWYCVDCSCWRCDDCWGNYPNHASGDVGRDGLEHEKTRYEVYRDLQRILAPHATLHTQEALQAIEELHTQDLDSTWFGIRRDSNARPLLADYDIYSALMGHPLSNGRTRFPQLASFIGQTNAGKSTLIKMLIDIYDEAEHGDDSPRYPSPVVASAIHTHVPTSSDVHLYADPQTYRGLTPLLYADCEGFDGGERLPIGAIEKRNPTQHSDTTFSRLTPGRTRQLEWASSPDKQAREYAVKQMYPRILYTFSDVVVFVLRNARTFESSVLKPLVEWGVSSLEKSINQPTRPHAIIVLNDTDLGVPAEEWNVSCATRSLLAANESCLHPLSGPQFFTQLANQWKAMGKRIDGILDLLKCYYSTFKVVRIPTKGRYQLMHDQVRKLHDMIERSCDASFETKKQARMLSSSEELHVYLQSAFDHYAQTLDRPFNFVEISLRNNPIPDNFGGHILQLALAVQAHGRRRSGRWIFGNICSLVASSMMLDFARHRKGQPEILFDSYEEYCRFALEEFCDLYSPCEFKSKTERCANFASTHDKGHQNAKGKIIGPGKYISRFRPDNYYSTWREDIKSQMAAINRELQNSLRGARELTEEEELLKIHSDLMEELYDDIGCAGDILSHSTCFCCLMQAPKHRLPCGHVLCTPCVRSYSDFDARPRSSRFVLTMTSCPLHPTTTRWRSPCIIRLKPDHAGVRLLCLDGGGIRGIVELEVLRAIQDRLENRIPLRAFFDLVIGTSTGGIISLGFGAKNWNIEKCISRFKTVCSRAFTARTLQGIPIMKHMVTLKHGSRYKTTPLRESLRIVFGQESLFGYSRDATHAPMVAVTATDEAYKTPIILANYSREDGKRSRRRRSRYEFPRPDNPDLELKIWEAAAATSAAPTFFKPFCHFPTKRTYVDGAVYYNNPVRLVHQERKLLWPDVAGKHPDILLSIGTGQNEVEVHRDLPPYPSQPRLTRRRRRVPEPEAPKSAWTPFPRLKQIYAGMQNRMDSILDAEKMWRDFCSDVADVDSSNTTVPRYIRINPDLSCDPPNLDDLKEMEDLQAKAQRSLESPDSLAHLESVALILVASCFYYERTTVPRSEKDNMYSCSGQICCRFEDDSDYLRCLGEYFRLRQQATDFRPFFEIENDSDPTQVERIPIRPVDISRMTDMASFDLVVPDIRVLQRTTKITISLHLRSRHLPTKKYPISGFPREIMTEHAHGGARSDIPLNSWAQQRSTHRPSLGFPLEPERHELPSRRIVSNRSVSDSYLSSGRNAHAGIHELHSDSNQPDAQNRRTSQRLGPTHELPEGRSVSPPIIRELSGNDSAPSTQRPSRHGVFPIADSARPDNSTSNPQRWRRSQNSGSASLISQSTPDNERAELPDNQARIQPPGPVPRGGARQHPRYHVSDLGDHGAAQIRESIKARLDRASHVAGECARREIERRRRPAGRDAPTAPNSNSMTQQTPTTVPSSGTAPPQPNRGQRRVTPLDNARPRGPIPLRQAPTQPRSNAGVLGQPARPSSTSRRLAASPSIASILSDESVMDNYSEYFDPGLEERRIRRAASPLTSEVESTLSDDMAQARGRL</sequence>
<dbReference type="SUPFAM" id="SSF52151">
    <property type="entry name" value="FabD/lysophospholipase-like"/>
    <property type="match status" value="1"/>
</dbReference>
<keyword evidence="1" id="KW-0479">Metal-binding</keyword>
<dbReference type="GO" id="GO:0016020">
    <property type="term" value="C:membrane"/>
    <property type="evidence" value="ECO:0007669"/>
    <property type="project" value="TreeGrafter"/>
</dbReference>
<dbReference type="PANTHER" id="PTHR24185:SF1">
    <property type="entry name" value="CALCIUM-INDEPENDENT PHOSPHOLIPASE A2-GAMMA"/>
    <property type="match status" value="1"/>
</dbReference>
<keyword evidence="4" id="KW-0862">Zinc</keyword>
<feature type="short sequence motif" description="GXSXG" evidence="8">
    <location>
        <begin position="748"/>
        <end position="752"/>
    </location>
</feature>
<dbReference type="OrthoDB" id="194358at2759"/>
<dbReference type="GO" id="GO:0046486">
    <property type="term" value="P:glycerolipid metabolic process"/>
    <property type="evidence" value="ECO:0007669"/>
    <property type="project" value="UniProtKB-ARBA"/>
</dbReference>
<feature type="short sequence motif" description="GXGXXG" evidence="8">
    <location>
        <begin position="714"/>
        <end position="719"/>
    </location>
</feature>
<evidence type="ECO:0000313" key="13">
    <source>
        <dbReference type="Proteomes" id="UP000799291"/>
    </source>
</evidence>
<evidence type="ECO:0000313" key="12">
    <source>
        <dbReference type="EMBL" id="KAF2689243.1"/>
    </source>
</evidence>
<keyword evidence="2 7" id="KW-0863">Zinc-finger</keyword>
<feature type="compositionally biased region" description="Polar residues" evidence="9">
    <location>
        <begin position="1315"/>
        <end position="1324"/>
    </location>
</feature>
<dbReference type="EMBL" id="MU005572">
    <property type="protein sequence ID" value="KAF2689243.1"/>
    <property type="molecule type" value="Genomic_DNA"/>
</dbReference>
<dbReference type="GO" id="GO:0016042">
    <property type="term" value="P:lipid catabolic process"/>
    <property type="evidence" value="ECO:0007669"/>
    <property type="project" value="UniProtKB-UniRule"/>
</dbReference>
<keyword evidence="13" id="KW-1185">Reference proteome</keyword>
<evidence type="ECO:0008006" key="14">
    <source>
        <dbReference type="Google" id="ProtNLM"/>
    </source>
</evidence>
<feature type="domain" description="RING-type" evidence="10">
    <location>
        <begin position="638"/>
        <end position="686"/>
    </location>
</feature>
<feature type="compositionally biased region" description="Polar residues" evidence="9">
    <location>
        <begin position="1278"/>
        <end position="1293"/>
    </location>
</feature>
<dbReference type="PANTHER" id="PTHR24185">
    <property type="entry name" value="CALCIUM-INDEPENDENT PHOSPHOLIPASE A2-GAMMA"/>
    <property type="match status" value="1"/>
</dbReference>
<evidence type="ECO:0000259" key="10">
    <source>
        <dbReference type="PROSITE" id="PS50089"/>
    </source>
</evidence>
<feature type="active site" description="Nucleophile" evidence="8">
    <location>
        <position position="750"/>
    </location>
</feature>